<name>A0A916NJ80_9BACL</name>
<dbReference type="Proteomes" id="UP000693672">
    <property type="component" value="Unassembled WGS sequence"/>
</dbReference>
<organism evidence="3 4">
    <name type="scientific">Paenibacillus solanacearum</name>
    <dbReference type="NCBI Taxonomy" id="2048548"/>
    <lineage>
        <taxon>Bacteria</taxon>
        <taxon>Bacillati</taxon>
        <taxon>Bacillota</taxon>
        <taxon>Bacilli</taxon>
        <taxon>Bacillales</taxon>
        <taxon>Paenibacillaceae</taxon>
        <taxon>Paenibacillus</taxon>
    </lineage>
</organism>
<feature type="domain" description="F5/8 type C" evidence="1">
    <location>
        <begin position="431"/>
        <end position="579"/>
    </location>
</feature>
<dbReference type="PROSITE" id="PS50022">
    <property type="entry name" value="FA58C_3"/>
    <property type="match status" value="1"/>
</dbReference>
<evidence type="ECO:0000313" key="3">
    <source>
        <dbReference type="EMBL" id="CAG7623277.1"/>
    </source>
</evidence>
<dbReference type="PROSITE" id="PS50915">
    <property type="entry name" value="CRYSTALLIN_BETA_GAMMA"/>
    <property type="match status" value="1"/>
</dbReference>
<evidence type="ECO:0000313" key="4">
    <source>
        <dbReference type="Proteomes" id="UP000693672"/>
    </source>
</evidence>
<dbReference type="RefSeq" id="WP_218092287.1">
    <property type="nucleotide sequence ID" value="NZ_CAJVAS010000009.1"/>
</dbReference>
<dbReference type="CDD" id="cd09083">
    <property type="entry name" value="EEP-1"/>
    <property type="match status" value="1"/>
</dbReference>
<dbReference type="EMBL" id="CAJVAS010000009">
    <property type="protein sequence ID" value="CAG7623277.1"/>
    <property type="molecule type" value="Genomic_DNA"/>
</dbReference>
<dbReference type="InterPro" id="IPR000421">
    <property type="entry name" value="FA58C"/>
</dbReference>
<dbReference type="InterPro" id="IPR050410">
    <property type="entry name" value="CCR4/nocturin_mRNA_transcr"/>
</dbReference>
<comment type="caution">
    <text evidence="3">The sequence shown here is derived from an EMBL/GenBank/DDBJ whole genome shotgun (WGS) entry which is preliminary data.</text>
</comment>
<dbReference type="AlphaFoldDB" id="A0A916NJ80"/>
<sequence length="666" mass="73016">MARKGKQPVGMAVLLVVLICSMIGVPPKANAAGQEAMGMKLMTFNVRNLNGDNGTVNAWDNRKSIAVNAINTFGPDLIGMQEAYEVQIQYFLNQLGPNYTSIGKSRQGNTSNEYNNIMYRSDKLNVLESGQFWLSETPDVVSKSSYDADHERICTWGKFQSKSDKRAVFYYFNTHLSLKSAAREQAAGLILERIAHYVTSANAPVFIGGDFNSEETGNAYMIVNGSDFNDTWSDAGKPFVNDSTFSNYDGSTTGGHIDWIFQRNALKINSLDINTYNENGRYPSDHYPVQLNVDIPLTGEPMPDRTSAGTATAQYTDSPSGEEVAKAFDDAKTSKFYVPHGSVWVQYRFANGSQFAINRYRLTSANDNAGIRDPKDWTVKGSHDGVNWTTLDTRTNESFPLRFQTKEYTFNNSAGYEYIRFDFTSGGGSKFQIAEIELYDHVNVARNRSATADGAVSGESPGKAVDGAVAGNSKWAATGPEPHWLQVDLGSRHNLYHFIVKHAGAGGESSAMNTVDYKIQVSDDAANWTDAVAITGNIANVTTHRANAFGRYIRLYITDGAAKSGDTSARIYELEAYGLTAGATFYKDGSYGGYAVTLPKGSYTLAQLEEAGIGNDDITSLRVFGGVTVELYWDDQFQGAVLTRTEDDSSLTPEGWSDKTSSIKIY</sequence>
<reference evidence="3" key="1">
    <citation type="submission" date="2021-06" db="EMBL/GenBank/DDBJ databases">
        <authorList>
            <person name="Criscuolo A."/>
        </authorList>
    </citation>
    <scope>NUCLEOTIDE SEQUENCE</scope>
    <source>
        <strain evidence="3">CIP111600</strain>
    </source>
</reference>
<dbReference type="PANTHER" id="PTHR12121:SF36">
    <property type="entry name" value="ENDONUCLEASE_EXONUCLEASE_PHOSPHATASE DOMAIN-CONTAINING PROTEIN"/>
    <property type="match status" value="1"/>
</dbReference>
<dbReference type="InterPro" id="IPR001064">
    <property type="entry name" value="Beta/gamma_crystallin"/>
</dbReference>
<dbReference type="GO" id="GO:0000175">
    <property type="term" value="F:3'-5'-RNA exonuclease activity"/>
    <property type="evidence" value="ECO:0007669"/>
    <property type="project" value="TreeGrafter"/>
</dbReference>
<keyword evidence="4" id="KW-1185">Reference proteome</keyword>
<proteinExistence type="predicted"/>
<dbReference type="Pfam" id="PF00754">
    <property type="entry name" value="F5_F8_type_C"/>
    <property type="match status" value="2"/>
</dbReference>
<protein>
    <submittedName>
        <fullName evidence="3">Uncharacterized protein</fullName>
    </submittedName>
</protein>
<evidence type="ECO:0000259" key="2">
    <source>
        <dbReference type="PROSITE" id="PS50915"/>
    </source>
</evidence>
<gene>
    <name evidence="3" type="ORF">PAESOLCIP111_02503</name>
</gene>
<evidence type="ECO:0000259" key="1">
    <source>
        <dbReference type="PROSITE" id="PS50022"/>
    </source>
</evidence>
<accession>A0A916NJ80</accession>
<dbReference type="Pfam" id="PF03372">
    <property type="entry name" value="Exo_endo_phos"/>
    <property type="match status" value="1"/>
</dbReference>
<feature type="domain" description="Beta/gamma crystallin 'Greek key'" evidence="2">
    <location>
        <begin position="581"/>
        <end position="625"/>
    </location>
</feature>
<dbReference type="InterPro" id="IPR005135">
    <property type="entry name" value="Endo/exonuclease/phosphatase"/>
</dbReference>
<dbReference type="PANTHER" id="PTHR12121">
    <property type="entry name" value="CARBON CATABOLITE REPRESSOR PROTEIN 4"/>
    <property type="match status" value="1"/>
</dbReference>